<dbReference type="SUPFAM" id="SSF47413">
    <property type="entry name" value="lambda repressor-like DNA-binding domains"/>
    <property type="match status" value="1"/>
</dbReference>
<evidence type="ECO:0000313" key="3">
    <source>
        <dbReference type="EMBL" id="EQM74900.1"/>
    </source>
</evidence>
<feature type="domain" description="HTH cro/C1-type" evidence="2">
    <location>
        <begin position="26"/>
        <end position="80"/>
    </location>
</feature>
<dbReference type="RefSeq" id="WP_021200992.1">
    <property type="nucleotide sequence ID" value="NZ_ATAO01000206.1"/>
</dbReference>
<dbReference type="PATRIC" id="fig|1333857.3.peg.3057"/>
<dbReference type="PROSITE" id="PS50943">
    <property type="entry name" value="HTH_CROC1"/>
    <property type="match status" value="1"/>
</dbReference>
<dbReference type="Gene3D" id="1.10.260.40">
    <property type="entry name" value="lambda repressor-like DNA-binding domains"/>
    <property type="match status" value="1"/>
</dbReference>
<organism evidence="3 4">
    <name type="scientific">Microbacterium maritypicum MF109</name>
    <dbReference type="NCBI Taxonomy" id="1333857"/>
    <lineage>
        <taxon>Bacteria</taxon>
        <taxon>Bacillati</taxon>
        <taxon>Actinomycetota</taxon>
        <taxon>Actinomycetes</taxon>
        <taxon>Micrococcales</taxon>
        <taxon>Microbacteriaceae</taxon>
        <taxon>Microbacterium</taxon>
    </lineage>
</organism>
<dbReference type="SMART" id="SM00530">
    <property type="entry name" value="HTH_XRE"/>
    <property type="match status" value="1"/>
</dbReference>
<accession>T5KFE5</accession>
<dbReference type="InterPro" id="IPR010982">
    <property type="entry name" value="Lambda_DNA-bd_dom_sf"/>
</dbReference>
<gene>
    <name evidence="3" type="ORF">L687_05415</name>
</gene>
<protein>
    <recommendedName>
        <fullName evidence="2">HTH cro/C1-type domain-containing protein</fullName>
    </recommendedName>
</protein>
<proteinExistence type="predicted"/>
<sequence length="89" mass="9425">MPETSSPITDSLRLPAPDRTGLGKALAAERQAQGITQRQMEAATTVPQGRISRIERGTAHPALWEIAAIGAVLGLDAEIVITRREGANP</sequence>
<feature type="region of interest" description="Disordered" evidence="1">
    <location>
        <begin position="26"/>
        <end position="47"/>
    </location>
</feature>
<dbReference type="AlphaFoldDB" id="T5KFE5"/>
<dbReference type="CDD" id="cd00093">
    <property type="entry name" value="HTH_XRE"/>
    <property type="match status" value="1"/>
</dbReference>
<dbReference type="EMBL" id="ATAO01000206">
    <property type="protein sequence ID" value="EQM74900.1"/>
    <property type="molecule type" value="Genomic_DNA"/>
</dbReference>
<dbReference type="Pfam" id="PF13560">
    <property type="entry name" value="HTH_31"/>
    <property type="match status" value="1"/>
</dbReference>
<evidence type="ECO:0000259" key="2">
    <source>
        <dbReference type="PROSITE" id="PS50943"/>
    </source>
</evidence>
<dbReference type="InterPro" id="IPR001387">
    <property type="entry name" value="Cro/C1-type_HTH"/>
</dbReference>
<evidence type="ECO:0000313" key="4">
    <source>
        <dbReference type="Proteomes" id="UP000016033"/>
    </source>
</evidence>
<name>T5KFE5_MICMQ</name>
<dbReference type="Proteomes" id="UP000016033">
    <property type="component" value="Unassembled WGS sequence"/>
</dbReference>
<reference evidence="3 4" key="1">
    <citation type="journal article" date="2013" name="Genome Announc.">
        <title>Whole-genome sequences of five oyster-associated bacteria show potential for crude oil hydrocarbon degradation.</title>
        <authorList>
            <person name="Chauhan A."/>
            <person name="Green S."/>
            <person name="Pathak A."/>
            <person name="Thomas J."/>
            <person name="Venkatramanan R."/>
        </authorList>
    </citation>
    <scope>NUCLEOTIDE SEQUENCE [LARGE SCALE GENOMIC DNA]</scope>
    <source>
        <strain evidence="3 4">MF109</strain>
    </source>
</reference>
<evidence type="ECO:0000256" key="1">
    <source>
        <dbReference type="SAM" id="MobiDB-lite"/>
    </source>
</evidence>
<comment type="caution">
    <text evidence="3">The sequence shown here is derived from an EMBL/GenBank/DDBJ whole genome shotgun (WGS) entry which is preliminary data.</text>
</comment>
<dbReference type="GO" id="GO:0003677">
    <property type="term" value="F:DNA binding"/>
    <property type="evidence" value="ECO:0007669"/>
    <property type="project" value="InterPro"/>
</dbReference>